<gene>
    <name evidence="3" type="ORF">PFISCL1PPCAC_21197</name>
</gene>
<accession>A0AAV5WDZ8</accession>
<evidence type="ECO:0000313" key="4">
    <source>
        <dbReference type="Proteomes" id="UP001432322"/>
    </source>
</evidence>
<evidence type="ECO:0000259" key="2">
    <source>
        <dbReference type="Pfam" id="PF20700"/>
    </source>
</evidence>
<feature type="non-terminal residue" evidence="3">
    <location>
        <position position="537"/>
    </location>
</feature>
<dbReference type="Pfam" id="PF20700">
    <property type="entry name" value="Mutator"/>
    <property type="match status" value="1"/>
</dbReference>
<feature type="compositionally biased region" description="Acidic residues" evidence="1">
    <location>
        <begin position="447"/>
        <end position="462"/>
    </location>
</feature>
<organism evidence="3 4">
    <name type="scientific">Pristionchus fissidentatus</name>
    <dbReference type="NCBI Taxonomy" id="1538716"/>
    <lineage>
        <taxon>Eukaryota</taxon>
        <taxon>Metazoa</taxon>
        <taxon>Ecdysozoa</taxon>
        <taxon>Nematoda</taxon>
        <taxon>Chromadorea</taxon>
        <taxon>Rhabditida</taxon>
        <taxon>Rhabditina</taxon>
        <taxon>Diplogasteromorpha</taxon>
        <taxon>Diplogasteroidea</taxon>
        <taxon>Neodiplogasteridae</taxon>
        <taxon>Pristionchus</taxon>
    </lineage>
</organism>
<sequence>RLLAMGKEMGLALPCERTIRNQLTDVVIPAVDIVYQDHMKTVEATVRGVGGKRGVDLAVDGRYDSPGYTATHCTISIIDLSTSLILRVINMHKLMPGIEGISGRMEKEGVKRGLKEVIANQFEIRSVVSDNDARISKMLREESQFQKVQHLLDFWHIIKGVNHDLRELAKKKKCANIQYWRRRIINHGYYVHYRYGRNRQRAINYWKSILAHVTGQHGHFEKVPFLTGIRKCKHKYLPQSVAHQIDRKSEEFRQLKAVIMKPSLLAALERAAPKKNTSPCESFNSLVNLYAPKRIASSHAIYNEKIKLAVMHYNSIAYADLTHTREEKSSYVVKAKGREATGVKRRMTAVDHVWRQQSWSVIHDVIREKRMAEWMKRNHVPDGNAFTAALVMEARDQEEDEMTQRKRMDKRDDEGEESDASIELGGGEYGEGVDSDDEPVYRPIMLSDEDDHASSTDEETEVEVLSSGSEWDEGEVLVIPTGRGRGRGRGRPRGSRGARGGVATSSAPVAEEEGEEGKEEQKVRPKKGVRGKKRRGG</sequence>
<name>A0AAV5WDZ8_9BILA</name>
<feature type="domain" description="Mutator-like transposase" evidence="2">
    <location>
        <begin position="99"/>
        <end position="217"/>
    </location>
</feature>
<feature type="compositionally biased region" description="Basic residues" evidence="1">
    <location>
        <begin position="484"/>
        <end position="496"/>
    </location>
</feature>
<dbReference type="AlphaFoldDB" id="A0AAV5WDZ8"/>
<keyword evidence="4" id="KW-1185">Reference proteome</keyword>
<evidence type="ECO:0000313" key="3">
    <source>
        <dbReference type="EMBL" id="GMT29900.1"/>
    </source>
</evidence>
<protein>
    <recommendedName>
        <fullName evidence="2">Mutator-like transposase domain-containing protein</fullName>
    </recommendedName>
</protein>
<dbReference type="EMBL" id="BTSY01000005">
    <property type="protein sequence ID" value="GMT29900.1"/>
    <property type="molecule type" value="Genomic_DNA"/>
</dbReference>
<dbReference type="Proteomes" id="UP001432322">
    <property type="component" value="Unassembled WGS sequence"/>
</dbReference>
<comment type="caution">
    <text evidence="3">The sequence shown here is derived from an EMBL/GenBank/DDBJ whole genome shotgun (WGS) entry which is preliminary data.</text>
</comment>
<dbReference type="PANTHER" id="PTHR31751">
    <property type="entry name" value="SI:CH211-108C17.2-RELATED-RELATED"/>
    <property type="match status" value="1"/>
</dbReference>
<reference evidence="3" key="1">
    <citation type="submission" date="2023-10" db="EMBL/GenBank/DDBJ databases">
        <title>Genome assembly of Pristionchus species.</title>
        <authorList>
            <person name="Yoshida K."/>
            <person name="Sommer R.J."/>
        </authorList>
    </citation>
    <scope>NUCLEOTIDE SEQUENCE</scope>
    <source>
        <strain evidence="3">RS5133</strain>
    </source>
</reference>
<feature type="compositionally biased region" description="Basic and acidic residues" evidence="1">
    <location>
        <begin position="402"/>
        <end position="413"/>
    </location>
</feature>
<proteinExistence type="predicted"/>
<evidence type="ECO:0000256" key="1">
    <source>
        <dbReference type="SAM" id="MobiDB-lite"/>
    </source>
</evidence>
<feature type="non-terminal residue" evidence="3">
    <location>
        <position position="1"/>
    </location>
</feature>
<feature type="compositionally biased region" description="Basic residues" evidence="1">
    <location>
        <begin position="524"/>
        <end position="537"/>
    </location>
</feature>
<dbReference type="PANTHER" id="PTHR31751:SF42">
    <property type="entry name" value="PROTEIN CBG10204"/>
    <property type="match status" value="1"/>
</dbReference>
<dbReference type="InterPro" id="IPR049012">
    <property type="entry name" value="Mutator_transp_dom"/>
</dbReference>
<feature type="region of interest" description="Disordered" evidence="1">
    <location>
        <begin position="395"/>
        <end position="537"/>
    </location>
</feature>